<gene>
    <name evidence="1" type="ORF">ETB97_012826</name>
</gene>
<dbReference type="InterPro" id="IPR021842">
    <property type="entry name" value="DUF3435"/>
</dbReference>
<dbReference type="EMBL" id="SPNV01000096">
    <property type="protein sequence ID" value="KAF5861576.1"/>
    <property type="molecule type" value="Genomic_DNA"/>
</dbReference>
<comment type="caution">
    <text evidence="1">The sequence shown here is derived from an EMBL/GenBank/DDBJ whole genome shotgun (WGS) entry which is preliminary data.</text>
</comment>
<dbReference type="Pfam" id="PF11917">
    <property type="entry name" value="DUF3435"/>
    <property type="match status" value="1"/>
</dbReference>
<sequence>MPKGYKFGEGYPAPTLKEPKEFIRWLTEFTEGRLAFNGRPTMLTIKVRAQEFISGFFLKTGNGIPSHDATDLYYWIKNELVEEEAADDSFFMSGRYRVQFHFITLQFLCTGARVSSFTPASVDKVGQGLHYKNIELVLFRAVNAPWRIGWRLDQQSVKNNKDPENTMFGTAIWDCDEPIYSGALYLLALALAGNALYGFPSPEEVFEQRIPGGQDELVLRWNEEAEDRCIVRNVTAAGVSEDP</sequence>
<organism evidence="1 2">
    <name type="scientific">Petromyces alliaceus</name>
    <name type="common">Aspergillus alliaceus</name>
    <dbReference type="NCBI Taxonomy" id="209559"/>
    <lineage>
        <taxon>Eukaryota</taxon>
        <taxon>Fungi</taxon>
        <taxon>Dikarya</taxon>
        <taxon>Ascomycota</taxon>
        <taxon>Pezizomycotina</taxon>
        <taxon>Eurotiomycetes</taxon>
        <taxon>Eurotiomycetidae</taxon>
        <taxon>Eurotiales</taxon>
        <taxon>Aspergillaceae</taxon>
        <taxon>Aspergillus</taxon>
        <taxon>Aspergillus subgen. Circumdati</taxon>
    </lineage>
</organism>
<evidence type="ECO:0000313" key="1">
    <source>
        <dbReference type="EMBL" id="KAF5861576.1"/>
    </source>
</evidence>
<evidence type="ECO:0000313" key="2">
    <source>
        <dbReference type="Proteomes" id="UP000541154"/>
    </source>
</evidence>
<protein>
    <submittedName>
        <fullName evidence="1">Uncharacterized protein</fullName>
    </submittedName>
</protein>
<dbReference type="Proteomes" id="UP000541154">
    <property type="component" value="Unassembled WGS sequence"/>
</dbReference>
<name>A0A8H6A6P8_PETAA</name>
<dbReference type="PANTHER" id="PTHR37535:SF3">
    <property type="entry name" value="FLUG DOMAIN-CONTAINING PROTEIN"/>
    <property type="match status" value="1"/>
</dbReference>
<reference evidence="1 2" key="1">
    <citation type="submission" date="2019-04" db="EMBL/GenBank/DDBJ databases">
        <title>Aspergillus burnettii sp. nov., novel species from soil in southeast Queensland.</title>
        <authorList>
            <person name="Gilchrist C.L.M."/>
            <person name="Pitt J.I."/>
            <person name="Lange L."/>
            <person name="Lacey H.J."/>
            <person name="Vuong D."/>
            <person name="Midgley D.J."/>
            <person name="Greenfield P."/>
            <person name="Bradbury M."/>
            <person name="Lacey E."/>
            <person name="Busk P.K."/>
            <person name="Pilgaard B."/>
            <person name="Chooi Y.H."/>
            <person name="Piggott A.M."/>
        </authorList>
    </citation>
    <scope>NUCLEOTIDE SEQUENCE [LARGE SCALE GENOMIC DNA]</scope>
    <source>
        <strain evidence="1 2">FRR 5400</strain>
    </source>
</reference>
<dbReference type="PANTHER" id="PTHR37535">
    <property type="entry name" value="FLUG DOMAIN PROTEIN"/>
    <property type="match status" value="1"/>
</dbReference>
<keyword evidence="2" id="KW-1185">Reference proteome</keyword>
<accession>A0A8H6A6P8</accession>
<proteinExistence type="predicted"/>
<dbReference type="AlphaFoldDB" id="A0A8H6A6P8"/>